<dbReference type="AlphaFoldDB" id="A0AAE0YHF3"/>
<sequence>MLVLGCFKICAVNGCGICGKSGTIRGYDIYCSRFGRGSISGCGHYVGDGIVEIVLKIVLFIAMVLLVVESITLSNALSNIKLELNTNKDTLEKTFCIQVRTVDAGRPVLDWHTGRGQLATRAEPVWISGSFSFDTGKGTELTTSHSDRHRSLLLTSGMGSGAFNIYMIPVSSGTAQSNMDPSLYLQTVSQELF</sequence>
<accession>A0AAE0YHF3</accession>
<dbReference type="Proteomes" id="UP001283361">
    <property type="component" value="Unassembled WGS sequence"/>
</dbReference>
<organism evidence="1 2">
    <name type="scientific">Elysia crispata</name>
    <name type="common">lettuce slug</name>
    <dbReference type="NCBI Taxonomy" id="231223"/>
    <lineage>
        <taxon>Eukaryota</taxon>
        <taxon>Metazoa</taxon>
        <taxon>Spiralia</taxon>
        <taxon>Lophotrochozoa</taxon>
        <taxon>Mollusca</taxon>
        <taxon>Gastropoda</taxon>
        <taxon>Heterobranchia</taxon>
        <taxon>Euthyneura</taxon>
        <taxon>Panpulmonata</taxon>
        <taxon>Sacoglossa</taxon>
        <taxon>Placobranchoidea</taxon>
        <taxon>Plakobranchidae</taxon>
        <taxon>Elysia</taxon>
    </lineage>
</organism>
<evidence type="ECO:0000313" key="2">
    <source>
        <dbReference type="Proteomes" id="UP001283361"/>
    </source>
</evidence>
<keyword evidence="2" id="KW-1185">Reference proteome</keyword>
<protein>
    <submittedName>
        <fullName evidence="1">Uncharacterized protein</fullName>
    </submittedName>
</protein>
<dbReference type="EMBL" id="JAWDGP010006179">
    <property type="protein sequence ID" value="KAK3745984.1"/>
    <property type="molecule type" value="Genomic_DNA"/>
</dbReference>
<proteinExistence type="predicted"/>
<comment type="caution">
    <text evidence="1">The sequence shown here is derived from an EMBL/GenBank/DDBJ whole genome shotgun (WGS) entry which is preliminary data.</text>
</comment>
<reference evidence="1" key="1">
    <citation type="journal article" date="2023" name="G3 (Bethesda)">
        <title>A reference genome for the long-term kleptoplast-retaining sea slug Elysia crispata morphotype clarki.</title>
        <authorList>
            <person name="Eastman K.E."/>
            <person name="Pendleton A.L."/>
            <person name="Shaikh M.A."/>
            <person name="Suttiyut T."/>
            <person name="Ogas R."/>
            <person name="Tomko P."/>
            <person name="Gavelis G."/>
            <person name="Widhalm J.R."/>
            <person name="Wisecaver J.H."/>
        </authorList>
    </citation>
    <scope>NUCLEOTIDE SEQUENCE</scope>
    <source>
        <strain evidence="1">ECLA1</strain>
    </source>
</reference>
<name>A0AAE0YHF3_9GAST</name>
<gene>
    <name evidence="1" type="ORF">RRG08_018793</name>
</gene>
<evidence type="ECO:0000313" key="1">
    <source>
        <dbReference type="EMBL" id="KAK3745984.1"/>
    </source>
</evidence>